<reference evidence="1" key="1">
    <citation type="journal article" date="2015" name="Nature">
        <title>Complex archaea that bridge the gap between prokaryotes and eukaryotes.</title>
        <authorList>
            <person name="Spang A."/>
            <person name="Saw J.H."/>
            <person name="Jorgensen S.L."/>
            <person name="Zaremba-Niedzwiedzka K."/>
            <person name="Martijn J."/>
            <person name="Lind A.E."/>
            <person name="van Eijk R."/>
            <person name="Schleper C."/>
            <person name="Guy L."/>
            <person name="Ettema T.J."/>
        </authorList>
    </citation>
    <scope>NUCLEOTIDE SEQUENCE</scope>
</reference>
<gene>
    <name evidence="1" type="ORF">LCGC14_1087970</name>
</gene>
<accession>A0A0F9QJB7</accession>
<proteinExistence type="predicted"/>
<dbReference type="EMBL" id="LAZR01004812">
    <property type="protein sequence ID" value="KKN05388.1"/>
    <property type="molecule type" value="Genomic_DNA"/>
</dbReference>
<protein>
    <submittedName>
        <fullName evidence="1">Uncharacterized protein</fullName>
    </submittedName>
</protein>
<sequence length="69" mass="8415">MKTTRKEKQEFLLRRFGKAKKEGKFLLKDKLMSEFCLAFSCEKRVFIEILDFFQIRGEIKMHLNEIEIR</sequence>
<dbReference type="AlphaFoldDB" id="A0A0F9QJB7"/>
<organism evidence="1">
    <name type="scientific">marine sediment metagenome</name>
    <dbReference type="NCBI Taxonomy" id="412755"/>
    <lineage>
        <taxon>unclassified sequences</taxon>
        <taxon>metagenomes</taxon>
        <taxon>ecological metagenomes</taxon>
    </lineage>
</organism>
<comment type="caution">
    <text evidence="1">The sequence shown here is derived from an EMBL/GenBank/DDBJ whole genome shotgun (WGS) entry which is preliminary data.</text>
</comment>
<evidence type="ECO:0000313" key="1">
    <source>
        <dbReference type="EMBL" id="KKN05388.1"/>
    </source>
</evidence>
<name>A0A0F9QJB7_9ZZZZ</name>